<dbReference type="InterPro" id="IPR049783">
    <property type="entry name" value="ABC_perm_TupB-like"/>
</dbReference>
<proteinExistence type="inferred from homology"/>
<dbReference type="InterPro" id="IPR035906">
    <property type="entry name" value="MetI-like_sf"/>
</dbReference>
<dbReference type="PROSITE" id="PS50928">
    <property type="entry name" value="ABC_TM1"/>
    <property type="match status" value="1"/>
</dbReference>
<dbReference type="PANTHER" id="PTHR43632:SF1">
    <property type="entry name" value="PERMEASE COMPONENT OF TUNGSTATE ABC TRANSPORTER"/>
    <property type="match status" value="1"/>
</dbReference>
<name>A0AAU8GX75_9BACT</name>
<dbReference type="CDD" id="cd06261">
    <property type="entry name" value="TM_PBP2"/>
    <property type="match status" value="1"/>
</dbReference>
<reference evidence="7" key="1">
    <citation type="submission" date="2024-01" db="EMBL/GenBank/DDBJ databases">
        <title>The first autotrophic representatives of the genus Thermodesulfovibrio.</title>
        <authorList>
            <person name="Maltseva A.I."/>
            <person name="Elcheninov A.G."/>
            <person name="Kublanov I.V."/>
            <person name="Lebedinsky A.V."/>
            <person name="Frolov E.N."/>
        </authorList>
    </citation>
    <scope>NUCLEOTIDE SEQUENCE</scope>
    <source>
        <strain evidence="7">3907-1M</strain>
    </source>
</reference>
<comment type="similarity">
    <text evidence="5">Belongs to the binding-protein-dependent transport system permease family.</text>
</comment>
<sequence>MNFIVESFKQAFYLILHLDKELMEIILMSLRVSLTALFIATISGIPFGAFLGLKSFSGRNALITLVNTFMGLPPVVVGLFLYLMLSRSGPLGFLSLLYTPTAMIIAQSILAFPIVAAITHSSIVKVDPAVKLAAKTLGATSFQIAVTVIKEARYGIMAGVCAALGRVMAEVGAILIVGGNIAGYTRVMTTTIALETDKGNFELAMALGIILLLISFTINIVLFSIQKKGIRESIQWL</sequence>
<evidence type="ECO:0000256" key="5">
    <source>
        <dbReference type="RuleBase" id="RU363032"/>
    </source>
</evidence>
<keyword evidence="4 5" id="KW-0472">Membrane</keyword>
<protein>
    <submittedName>
        <fullName evidence="7">ABC transporter permease</fullName>
    </submittedName>
</protein>
<keyword evidence="3 5" id="KW-1133">Transmembrane helix</keyword>
<dbReference type="AlphaFoldDB" id="A0AAU8GX75"/>
<dbReference type="Gene3D" id="1.10.3720.10">
    <property type="entry name" value="MetI-like"/>
    <property type="match status" value="1"/>
</dbReference>
<dbReference type="NCBIfam" id="NF038017">
    <property type="entry name" value="ABC_perm1"/>
    <property type="match status" value="1"/>
</dbReference>
<evidence type="ECO:0000256" key="2">
    <source>
        <dbReference type="ARBA" id="ARBA00022692"/>
    </source>
</evidence>
<dbReference type="PANTHER" id="PTHR43632">
    <property type="entry name" value="PERMEASE COMPONENT OF TUNGSTATE ABC TRANSPORTER"/>
    <property type="match status" value="1"/>
</dbReference>
<feature type="transmembrane region" description="Helical" evidence="5">
    <location>
        <begin position="97"/>
        <end position="118"/>
    </location>
</feature>
<accession>A0AAU8GX75</accession>
<feature type="transmembrane region" description="Helical" evidence="5">
    <location>
        <begin position="163"/>
        <end position="183"/>
    </location>
</feature>
<evidence type="ECO:0000256" key="3">
    <source>
        <dbReference type="ARBA" id="ARBA00022989"/>
    </source>
</evidence>
<evidence type="ECO:0000313" key="7">
    <source>
        <dbReference type="EMBL" id="XCH45896.1"/>
    </source>
</evidence>
<feature type="transmembrane region" description="Helical" evidence="5">
    <location>
        <begin position="65"/>
        <end position="85"/>
    </location>
</feature>
<dbReference type="Pfam" id="PF00528">
    <property type="entry name" value="BPD_transp_1"/>
    <property type="match status" value="1"/>
</dbReference>
<gene>
    <name evidence="7" type="ORF">V4D30_06055</name>
</gene>
<dbReference type="KEGG" id="taut:V4D30_06055"/>
<feature type="domain" description="ABC transmembrane type-1" evidence="6">
    <location>
        <begin position="26"/>
        <end position="222"/>
    </location>
</feature>
<dbReference type="InterPro" id="IPR000515">
    <property type="entry name" value="MetI-like"/>
</dbReference>
<dbReference type="GO" id="GO:0005886">
    <property type="term" value="C:plasma membrane"/>
    <property type="evidence" value="ECO:0007669"/>
    <property type="project" value="UniProtKB-SubCell"/>
</dbReference>
<dbReference type="RefSeq" id="WP_353683438.1">
    <property type="nucleotide sequence ID" value="NZ_CP144373.1"/>
</dbReference>
<organism evidence="7">
    <name type="scientific">Thermodesulfovibrio autotrophicus</name>
    <dbReference type="NCBI Taxonomy" id="3118333"/>
    <lineage>
        <taxon>Bacteria</taxon>
        <taxon>Pseudomonadati</taxon>
        <taxon>Nitrospirota</taxon>
        <taxon>Thermodesulfovibrionia</taxon>
        <taxon>Thermodesulfovibrionales</taxon>
        <taxon>Thermodesulfovibrionaceae</taxon>
        <taxon>Thermodesulfovibrio</taxon>
    </lineage>
</organism>
<feature type="transmembrane region" description="Helical" evidence="5">
    <location>
        <begin position="32"/>
        <end position="53"/>
    </location>
</feature>
<keyword evidence="5" id="KW-0813">Transport</keyword>
<feature type="transmembrane region" description="Helical" evidence="5">
    <location>
        <begin position="203"/>
        <end position="225"/>
    </location>
</feature>
<evidence type="ECO:0000256" key="1">
    <source>
        <dbReference type="ARBA" id="ARBA00004651"/>
    </source>
</evidence>
<comment type="subcellular location">
    <subcellularLocation>
        <location evidence="1 5">Cell membrane</location>
        <topology evidence="1 5">Multi-pass membrane protein</topology>
    </subcellularLocation>
</comment>
<dbReference type="SUPFAM" id="SSF161098">
    <property type="entry name" value="MetI-like"/>
    <property type="match status" value="1"/>
</dbReference>
<dbReference type="GO" id="GO:0055085">
    <property type="term" value="P:transmembrane transport"/>
    <property type="evidence" value="ECO:0007669"/>
    <property type="project" value="InterPro"/>
</dbReference>
<evidence type="ECO:0000256" key="4">
    <source>
        <dbReference type="ARBA" id="ARBA00023136"/>
    </source>
</evidence>
<dbReference type="EMBL" id="CP144373">
    <property type="protein sequence ID" value="XCH45896.1"/>
    <property type="molecule type" value="Genomic_DNA"/>
</dbReference>
<evidence type="ECO:0000259" key="6">
    <source>
        <dbReference type="PROSITE" id="PS50928"/>
    </source>
</evidence>
<keyword evidence="2 5" id="KW-0812">Transmembrane</keyword>